<feature type="compositionally biased region" description="Basic and acidic residues" evidence="1">
    <location>
        <begin position="1"/>
        <end position="13"/>
    </location>
</feature>
<feature type="region of interest" description="Disordered" evidence="1">
    <location>
        <begin position="1"/>
        <end position="90"/>
    </location>
</feature>
<organism evidence="2 3">
    <name type="scientific">Phytophthora fragariaefolia</name>
    <dbReference type="NCBI Taxonomy" id="1490495"/>
    <lineage>
        <taxon>Eukaryota</taxon>
        <taxon>Sar</taxon>
        <taxon>Stramenopiles</taxon>
        <taxon>Oomycota</taxon>
        <taxon>Peronosporomycetes</taxon>
        <taxon>Peronosporales</taxon>
        <taxon>Peronosporaceae</taxon>
        <taxon>Phytophthora</taxon>
    </lineage>
</organism>
<gene>
    <name evidence="2" type="ORF">Pfra01_000860800</name>
</gene>
<protein>
    <submittedName>
        <fullName evidence="2">Unnamed protein product</fullName>
    </submittedName>
</protein>
<dbReference type="Proteomes" id="UP001165121">
    <property type="component" value="Unassembled WGS sequence"/>
</dbReference>
<keyword evidence="3" id="KW-1185">Reference proteome</keyword>
<feature type="compositionally biased region" description="Acidic residues" evidence="1">
    <location>
        <begin position="70"/>
        <end position="80"/>
    </location>
</feature>
<sequence length="115" mass="13266">MEVPDVKTLEKKLWVHQQAPTQQKKAPFGPSRFRQKTTTPAPPARAVHVVQAATSDSDVEREERYVEYDQAYDQDRDEEERDGRRNRKREAWGETVLDAANAGRSSTWMMTVGVY</sequence>
<evidence type="ECO:0000313" key="3">
    <source>
        <dbReference type="Proteomes" id="UP001165121"/>
    </source>
</evidence>
<evidence type="ECO:0000256" key="1">
    <source>
        <dbReference type="SAM" id="MobiDB-lite"/>
    </source>
</evidence>
<comment type="caution">
    <text evidence="2">The sequence shown here is derived from an EMBL/GenBank/DDBJ whole genome shotgun (WGS) entry which is preliminary data.</text>
</comment>
<name>A0A9W7CPY8_9STRA</name>
<evidence type="ECO:0000313" key="2">
    <source>
        <dbReference type="EMBL" id="GMF33986.1"/>
    </source>
</evidence>
<dbReference type="EMBL" id="BSXT01000776">
    <property type="protein sequence ID" value="GMF33986.1"/>
    <property type="molecule type" value="Genomic_DNA"/>
</dbReference>
<dbReference type="AlphaFoldDB" id="A0A9W7CPY8"/>
<proteinExistence type="predicted"/>
<accession>A0A9W7CPY8</accession>
<reference evidence="2" key="1">
    <citation type="submission" date="2023-04" db="EMBL/GenBank/DDBJ databases">
        <title>Phytophthora fragariaefolia NBRC 109709.</title>
        <authorList>
            <person name="Ichikawa N."/>
            <person name="Sato H."/>
            <person name="Tonouchi N."/>
        </authorList>
    </citation>
    <scope>NUCLEOTIDE SEQUENCE</scope>
    <source>
        <strain evidence="2">NBRC 109709</strain>
    </source>
</reference>